<evidence type="ECO:0000256" key="9">
    <source>
        <dbReference type="ARBA" id="ARBA00023211"/>
    </source>
</evidence>
<keyword evidence="12" id="KW-1185">Reference proteome</keyword>
<keyword evidence="8" id="KW-1015">Disulfide bond</keyword>
<dbReference type="PANTHER" id="PTHR11675:SF17">
    <property type="entry name" value="INACTIVE POLYPEPTIDE N-ACETYLGALACTOSAMINYLTRANSFERASE-LIKE PROTEIN 5"/>
    <property type="match status" value="1"/>
</dbReference>
<dbReference type="Pfam" id="PF00535">
    <property type="entry name" value="Glycos_transf_2"/>
    <property type="match status" value="1"/>
</dbReference>
<evidence type="ECO:0000313" key="12">
    <source>
        <dbReference type="Proteomes" id="UP001652624"/>
    </source>
</evidence>
<evidence type="ECO:0000256" key="1">
    <source>
        <dbReference type="ARBA" id="ARBA00001936"/>
    </source>
</evidence>
<dbReference type="InterPro" id="IPR001173">
    <property type="entry name" value="Glyco_trans_2-like"/>
</dbReference>
<keyword evidence="4" id="KW-0812">Transmembrane</keyword>
<evidence type="ECO:0000256" key="5">
    <source>
        <dbReference type="ARBA" id="ARBA00022968"/>
    </source>
</evidence>
<keyword evidence="7" id="KW-0472">Membrane</keyword>
<reference evidence="13" key="1">
    <citation type="submission" date="2025-08" db="UniProtKB">
        <authorList>
            <consortium name="RefSeq"/>
        </authorList>
    </citation>
    <scope>IDENTIFICATION</scope>
</reference>
<keyword evidence="6" id="KW-1133">Transmembrane helix</keyword>
<name>A0ABM3XVH7_ERIEU</name>
<proteinExistence type="inferred from homology"/>
<evidence type="ECO:0000256" key="7">
    <source>
        <dbReference type="ARBA" id="ARBA00023136"/>
    </source>
</evidence>
<evidence type="ECO:0000256" key="2">
    <source>
        <dbReference type="ARBA" id="ARBA00004606"/>
    </source>
</evidence>
<keyword evidence="9" id="KW-0464">Manganese</keyword>
<gene>
    <name evidence="13" type="primary">GALNTL5</name>
</gene>
<dbReference type="GeneID" id="103124931"/>
<organism evidence="12 13">
    <name type="scientific">Erinaceus europaeus</name>
    <name type="common">Western European hedgehog</name>
    <dbReference type="NCBI Taxonomy" id="9365"/>
    <lineage>
        <taxon>Eukaryota</taxon>
        <taxon>Metazoa</taxon>
        <taxon>Chordata</taxon>
        <taxon>Craniata</taxon>
        <taxon>Vertebrata</taxon>
        <taxon>Euteleostomi</taxon>
        <taxon>Mammalia</taxon>
        <taxon>Eutheria</taxon>
        <taxon>Laurasiatheria</taxon>
        <taxon>Eulipotyphla</taxon>
        <taxon>Erinaceidae</taxon>
        <taxon>Erinaceinae</taxon>
        <taxon>Erinaceus</taxon>
    </lineage>
</organism>
<keyword evidence="5" id="KW-0735">Signal-anchor</keyword>
<sequence length="446" mass="51228">MRGATSQCVLLGSLACGLWLALLLAYLLRNLGTEQLAGEDPGTVWLLGDRRPAPHPAAWLPAPQERFGRPREEEELDEERLEMSPGNKRILYVPSDLNDEALTFGFNVTKSRVLGDEREVSDTRNEMCRKKRYPYHLPMASVVICFHNEELHALLRTVSSVIARTPAHLLEEIILVDDYSDLNDLKEELGHRLEKFWREVKFIRNKRREGLIRSRMIGASSASGDVLVFLDSHCEVNQVWLEPLLDAIAKDPQMVVCPLIDVIDSVTLQLRPSPLVRGAFNWHLQFQWDHVFSYEIEGPEGPTTLIRSPAMAGGIFAINRRYFSDIGQYDRGMDLWGGENVELSLRVWMCGGRLYVVPCSRVGHIAKQPVQYKQALLQAMDRNTVRLVHVWLDGHKEQFFRRRPDLKSIAYGNVTERFELRRQLGCRSFQWYLDTVYPELESLMLS</sequence>
<evidence type="ECO:0000256" key="10">
    <source>
        <dbReference type="ARBA" id="ARBA00037847"/>
    </source>
</evidence>
<protein>
    <submittedName>
        <fullName evidence="13">Inactive polypeptide N-acetylgalactosaminyltransferase-like protein 5</fullName>
    </submittedName>
</protein>
<dbReference type="PROSITE" id="PS51257">
    <property type="entry name" value="PROKAR_LIPOPROTEIN"/>
    <property type="match status" value="1"/>
</dbReference>
<evidence type="ECO:0000259" key="11">
    <source>
        <dbReference type="Pfam" id="PF00535"/>
    </source>
</evidence>
<comment type="similarity">
    <text evidence="3">Belongs to the glycosyltransferase 2 family. GalNAc-T subfamily.</text>
</comment>
<evidence type="ECO:0000256" key="4">
    <source>
        <dbReference type="ARBA" id="ARBA00022692"/>
    </source>
</evidence>
<dbReference type="InterPro" id="IPR029044">
    <property type="entry name" value="Nucleotide-diphossugar_trans"/>
</dbReference>
<dbReference type="PANTHER" id="PTHR11675">
    <property type="entry name" value="N-ACETYLGALACTOSAMINYLTRANSFERASE"/>
    <property type="match status" value="1"/>
</dbReference>
<evidence type="ECO:0000256" key="3">
    <source>
        <dbReference type="ARBA" id="ARBA00005680"/>
    </source>
</evidence>
<dbReference type="RefSeq" id="XP_060052829.1">
    <property type="nucleotide sequence ID" value="XM_060196846.1"/>
</dbReference>
<accession>A0ABM3XVH7</accession>
<dbReference type="CDD" id="cd02510">
    <property type="entry name" value="pp-GalNAc-T"/>
    <property type="match status" value="1"/>
</dbReference>
<dbReference type="Proteomes" id="UP001652624">
    <property type="component" value="Chromosome 8"/>
</dbReference>
<evidence type="ECO:0000256" key="8">
    <source>
        <dbReference type="ARBA" id="ARBA00023157"/>
    </source>
</evidence>
<feature type="domain" description="Glycosyltransferase 2-like" evidence="11">
    <location>
        <begin position="141"/>
        <end position="323"/>
    </location>
</feature>
<comment type="cofactor">
    <cofactor evidence="1">
        <name>Mn(2+)</name>
        <dbReference type="ChEBI" id="CHEBI:29035"/>
    </cofactor>
</comment>
<evidence type="ECO:0000313" key="13">
    <source>
        <dbReference type="RefSeq" id="XP_060052829.1"/>
    </source>
</evidence>
<dbReference type="Gene3D" id="3.90.550.10">
    <property type="entry name" value="Spore Coat Polysaccharide Biosynthesis Protein SpsA, Chain A"/>
    <property type="match status" value="1"/>
</dbReference>
<evidence type="ECO:0000256" key="6">
    <source>
        <dbReference type="ARBA" id="ARBA00022989"/>
    </source>
</evidence>
<comment type="subcellular location">
    <subcellularLocation>
        <location evidence="10">Endomembrane system</location>
        <topology evidence="10">Single-pass membrane protein</topology>
    </subcellularLocation>
    <subcellularLocation>
        <location evidence="2">Membrane</location>
        <topology evidence="2">Single-pass type II membrane protein</topology>
    </subcellularLocation>
</comment>
<dbReference type="InterPro" id="IPR045885">
    <property type="entry name" value="GalNAc-T"/>
</dbReference>
<dbReference type="SUPFAM" id="SSF53448">
    <property type="entry name" value="Nucleotide-diphospho-sugar transferases"/>
    <property type="match status" value="1"/>
</dbReference>